<dbReference type="Proteomes" id="UP000504627">
    <property type="component" value="Unplaced"/>
</dbReference>
<name>A0A7R5KEK0_9PASS</name>
<dbReference type="GO" id="GO:0030286">
    <property type="term" value="C:dynein complex"/>
    <property type="evidence" value="ECO:0007669"/>
    <property type="project" value="UniProtKB-KW"/>
</dbReference>
<accession>A0A7R5KEK0</accession>
<feature type="non-terminal residue" evidence="6">
    <location>
        <position position="1"/>
    </location>
</feature>
<comment type="subcellular location">
    <subcellularLocation>
        <location evidence="1">Cytoplasm</location>
    </subcellularLocation>
</comment>
<dbReference type="GO" id="GO:0005737">
    <property type="term" value="C:cytoplasm"/>
    <property type="evidence" value="ECO:0007669"/>
    <property type="project" value="UniProtKB-SubCell"/>
</dbReference>
<dbReference type="GeneID" id="113994795"/>
<dbReference type="CTD" id="10540"/>
<evidence type="ECO:0000256" key="1">
    <source>
        <dbReference type="ARBA" id="ARBA00004496"/>
    </source>
</evidence>
<dbReference type="Pfam" id="PF04912">
    <property type="entry name" value="Dynamitin"/>
    <property type="match status" value="1"/>
</dbReference>
<sequence length="105" mass="11718">SVLTPQPVLTPQIQQLFETLQRWDSVASALPDVVQRLVTLRDLHEQAAQFGQVLVQLDTTQQDIAGALKDNAALLAEVQKTMKDNLAIVEDNFADIDARIKRLQK</sequence>
<proteinExistence type="inferred from homology"/>
<keyword evidence="5" id="KW-1185">Reference proteome</keyword>
<gene>
    <name evidence="6" type="primary">DCTN2</name>
</gene>
<keyword evidence="4" id="KW-0243">Dynein</keyword>
<dbReference type="InterPro" id="IPR028133">
    <property type="entry name" value="Dynamitin"/>
</dbReference>
<dbReference type="GO" id="GO:0007017">
    <property type="term" value="P:microtubule-based process"/>
    <property type="evidence" value="ECO:0007669"/>
    <property type="project" value="InterPro"/>
</dbReference>
<dbReference type="InParanoid" id="A0A7R5KEK0"/>
<reference evidence="6" key="1">
    <citation type="submission" date="2025-08" db="UniProtKB">
        <authorList>
            <consortium name="RefSeq"/>
        </authorList>
    </citation>
    <scope>IDENTIFICATION</scope>
    <source>
        <tissue evidence="6">Muscle</tissue>
    </source>
</reference>
<dbReference type="AlphaFoldDB" id="A0A7R5KEK0"/>
<evidence type="ECO:0000256" key="3">
    <source>
        <dbReference type="ARBA" id="ARBA00022490"/>
    </source>
</evidence>
<evidence type="ECO:0000313" key="5">
    <source>
        <dbReference type="Proteomes" id="UP000504627"/>
    </source>
</evidence>
<keyword evidence="3" id="KW-0963">Cytoplasm</keyword>
<evidence type="ECO:0000313" key="6">
    <source>
        <dbReference type="RefSeq" id="XP_039235402.1"/>
    </source>
</evidence>
<dbReference type="GO" id="GO:0005869">
    <property type="term" value="C:dynactin complex"/>
    <property type="evidence" value="ECO:0007669"/>
    <property type="project" value="InterPro"/>
</dbReference>
<evidence type="ECO:0000256" key="2">
    <source>
        <dbReference type="ARBA" id="ARBA00006176"/>
    </source>
</evidence>
<dbReference type="PANTHER" id="PTHR15346">
    <property type="entry name" value="DYNACTIN SUBUNIT"/>
    <property type="match status" value="1"/>
</dbReference>
<protein>
    <submittedName>
        <fullName evidence="6">Dynactin subunit 2</fullName>
    </submittedName>
</protein>
<evidence type="ECO:0000256" key="4">
    <source>
        <dbReference type="ARBA" id="ARBA00023017"/>
    </source>
</evidence>
<comment type="similarity">
    <text evidence="2">Belongs to the dynactin subunit 2 family.</text>
</comment>
<organism evidence="5 6">
    <name type="scientific">Pipra filicauda</name>
    <name type="common">Wire-tailed manakin</name>
    <dbReference type="NCBI Taxonomy" id="649802"/>
    <lineage>
        <taxon>Eukaryota</taxon>
        <taxon>Metazoa</taxon>
        <taxon>Chordata</taxon>
        <taxon>Craniata</taxon>
        <taxon>Vertebrata</taxon>
        <taxon>Euteleostomi</taxon>
        <taxon>Archelosauria</taxon>
        <taxon>Archosauria</taxon>
        <taxon>Dinosauria</taxon>
        <taxon>Saurischia</taxon>
        <taxon>Theropoda</taxon>
        <taxon>Coelurosauria</taxon>
        <taxon>Aves</taxon>
        <taxon>Neognathae</taxon>
        <taxon>Neoaves</taxon>
        <taxon>Telluraves</taxon>
        <taxon>Australaves</taxon>
        <taxon>Passeriformes</taxon>
        <taxon>Pipridae</taxon>
        <taxon>Pipra</taxon>
    </lineage>
</organism>
<dbReference type="RefSeq" id="XP_039235402.1">
    <property type="nucleotide sequence ID" value="XM_039379468.1"/>
</dbReference>